<gene>
    <name evidence="4" type="ORF">EI981_18005</name>
</gene>
<feature type="signal peptide" evidence="1">
    <location>
        <begin position="1"/>
        <end position="32"/>
    </location>
</feature>
<evidence type="ECO:0000313" key="5">
    <source>
        <dbReference type="Proteomes" id="UP000270678"/>
    </source>
</evidence>
<proteinExistence type="predicted"/>
<dbReference type="InterPro" id="IPR001466">
    <property type="entry name" value="Beta-lactam-related"/>
</dbReference>
<dbReference type="Pfam" id="PF00144">
    <property type="entry name" value="Beta-lactamase"/>
    <property type="match status" value="1"/>
</dbReference>
<evidence type="ECO:0000259" key="2">
    <source>
        <dbReference type="Pfam" id="PF00144"/>
    </source>
</evidence>
<dbReference type="Gene3D" id="3.40.710.10">
    <property type="entry name" value="DD-peptidase/beta-lactamase superfamily"/>
    <property type="match status" value="1"/>
</dbReference>
<reference evidence="5" key="1">
    <citation type="submission" date="2018-12" db="EMBL/GenBank/DDBJ databases">
        <title>Complete genome sequence of Paenibacillus sp. MBLB1234.</title>
        <authorList>
            <person name="Nam Y.-D."/>
            <person name="Kang J."/>
            <person name="Chung W.-H."/>
            <person name="Park Y.S."/>
        </authorList>
    </citation>
    <scope>NUCLEOTIDE SEQUENCE [LARGE SCALE GENOMIC DNA]</scope>
    <source>
        <strain evidence="5">MBLB1234</strain>
    </source>
</reference>
<organism evidence="4 5">
    <name type="scientific">Paenibacillus lutimineralis</name>
    <dbReference type="NCBI Taxonomy" id="2707005"/>
    <lineage>
        <taxon>Bacteria</taxon>
        <taxon>Bacillati</taxon>
        <taxon>Bacillota</taxon>
        <taxon>Bacilli</taxon>
        <taxon>Bacillales</taxon>
        <taxon>Paenibacillaceae</taxon>
        <taxon>Paenibacillus</taxon>
    </lineage>
</organism>
<protein>
    <recommendedName>
        <fullName evidence="6">Class A beta-lactamase-related serine hydrolase</fullName>
    </recommendedName>
</protein>
<dbReference type="InterPro" id="IPR012338">
    <property type="entry name" value="Beta-lactam/transpept-like"/>
</dbReference>
<dbReference type="Proteomes" id="UP000270678">
    <property type="component" value="Chromosome"/>
</dbReference>
<dbReference type="KEGG" id="plut:EI981_18005"/>
<evidence type="ECO:0008006" key="6">
    <source>
        <dbReference type="Google" id="ProtNLM"/>
    </source>
</evidence>
<evidence type="ECO:0000259" key="3">
    <source>
        <dbReference type="Pfam" id="PF07833"/>
    </source>
</evidence>
<feature type="domain" description="Copper amine oxidase-like N-terminal" evidence="3">
    <location>
        <begin position="48"/>
        <end position="148"/>
    </location>
</feature>
<dbReference type="SUPFAM" id="SSF55383">
    <property type="entry name" value="Copper amine oxidase, domain N"/>
    <property type="match status" value="1"/>
</dbReference>
<dbReference type="Gene3D" id="3.30.457.10">
    <property type="entry name" value="Copper amine oxidase-like, N-terminal domain"/>
    <property type="match status" value="1"/>
</dbReference>
<dbReference type="SUPFAM" id="SSF56601">
    <property type="entry name" value="beta-lactamase/transpeptidase-like"/>
    <property type="match status" value="1"/>
</dbReference>
<evidence type="ECO:0000313" key="4">
    <source>
        <dbReference type="EMBL" id="AZS16145.1"/>
    </source>
</evidence>
<name>A0A3S9V0L2_9BACL</name>
<dbReference type="RefSeq" id="WP_127000465.1">
    <property type="nucleotide sequence ID" value="NZ_CP034346.1"/>
</dbReference>
<feature type="chain" id="PRO_5018989015" description="Class A beta-lactamase-related serine hydrolase" evidence="1">
    <location>
        <begin position="33"/>
        <end position="473"/>
    </location>
</feature>
<keyword evidence="5" id="KW-1185">Reference proteome</keyword>
<dbReference type="InterPro" id="IPR012854">
    <property type="entry name" value="Cu_amine_oxidase-like_N"/>
</dbReference>
<dbReference type="PANTHER" id="PTHR46825">
    <property type="entry name" value="D-ALANYL-D-ALANINE-CARBOXYPEPTIDASE/ENDOPEPTIDASE AMPH"/>
    <property type="match status" value="1"/>
</dbReference>
<dbReference type="OrthoDB" id="9803467at2"/>
<dbReference type="InterPro" id="IPR036582">
    <property type="entry name" value="Mao_N_sf"/>
</dbReference>
<dbReference type="Pfam" id="PF07833">
    <property type="entry name" value="Cu_amine_oxidN1"/>
    <property type="match status" value="1"/>
</dbReference>
<dbReference type="PANTHER" id="PTHR46825:SF9">
    <property type="entry name" value="BETA-LACTAMASE-RELATED DOMAIN-CONTAINING PROTEIN"/>
    <property type="match status" value="1"/>
</dbReference>
<dbReference type="InterPro" id="IPR050491">
    <property type="entry name" value="AmpC-like"/>
</dbReference>
<feature type="domain" description="Beta-lactamase-related" evidence="2">
    <location>
        <begin position="172"/>
        <end position="456"/>
    </location>
</feature>
<evidence type="ECO:0000256" key="1">
    <source>
        <dbReference type="SAM" id="SignalP"/>
    </source>
</evidence>
<sequence length="473" mass="51213">MNKSIRRAILLPFVISSLLIGSLAGASSPVYAQSSVVTKTTAAPDILLNGSPLAWASSEPFVYQGTTYVPLREAAEQLGAEVKWNKNKRATEMLIHGNIIDHLPETRYFTINGYTQLQAPAASLLQNGATMVPLRTLAAALSAKVTSSSNPIRHINLLPDSSTIIMDAANRADEYLIRQQFSGIALVADHGQVLLRKGYGLNGPDKLITPDDQTRIASLTKAFTAAAVMKLAEDGKLQLDDTLESYIPGFPQGDEITLHMLLSHTSGLASNFPRTAGLTLEQTIEAIKGKPLAFTPGADFKYSNSGYMLLGRIVELVSGKSYDDFIQSHFIVPLHMTESGIADQHTQVIKGYVSKADQWTLAGTYYTQPGSGGLYSTVDDLLKWDAALNTTDLLNQDSLDKLFTPYSYKNYGYGWMIDQTADNKIVFHNGSGTGYSTGISREVGGGITIILLGNHGGVDTLTMMRDIRQLITG</sequence>
<dbReference type="AlphaFoldDB" id="A0A3S9V0L2"/>
<dbReference type="EMBL" id="CP034346">
    <property type="protein sequence ID" value="AZS16145.1"/>
    <property type="molecule type" value="Genomic_DNA"/>
</dbReference>
<accession>A0A3S9V0L2</accession>
<keyword evidence="1" id="KW-0732">Signal</keyword>